<dbReference type="SUPFAM" id="SSF47413">
    <property type="entry name" value="lambda repressor-like DNA-binding domains"/>
    <property type="match status" value="1"/>
</dbReference>
<dbReference type="SMART" id="SM00530">
    <property type="entry name" value="HTH_XRE"/>
    <property type="match status" value="1"/>
</dbReference>
<organism evidence="3 4">
    <name type="scientific">Bacillus cereus</name>
    <dbReference type="NCBI Taxonomy" id="1396"/>
    <lineage>
        <taxon>Bacteria</taxon>
        <taxon>Bacillati</taxon>
        <taxon>Bacillota</taxon>
        <taxon>Bacilli</taxon>
        <taxon>Bacillales</taxon>
        <taxon>Bacillaceae</taxon>
        <taxon>Bacillus</taxon>
        <taxon>Bacillus cereus group</taxon>
    </lineage>
</organism>
<evidence type="ECO:0000256" key="1">
    <source>
        <dbReference type="ARBA" id="ARBA00007227"/>
    </source>
</evidence>
<evidence type="ECO:0000313" key="3">
    <source>
        <dbReference type="EMBL" id="KAA6471599.1"/>
    </source>
</evidence>
<dbReference type="PANTHER" id="PTHR43236:SF1">
    <property type="entry name" value="BLL7220 PROTEIN"/>
    <property type="match status" value="1"/>
</dbReference>
<evidence type="ECO:0000259" key="2">
    <source>
        <dbReference type="PROSITE" id="PS50943"/>
    </source>
</evidence>
<gene>
    <name evidence="3" type="ORF">DX932_04565</name>
</gene>
<accession>A0A9W7Q7K0</accession>
<dbReference type="Gene3D" id="1.10.260.40">
    <property type="entry name" value="lambda repressor-like DNA-binding domains"/>
    <property type="match status" value="1"/>
</dbReference>
<dbReference type="InterPro" id="IPR010359">
    <property type="entry name" value="IrrE_HExxH"/>
</dbReference>
<dbReference type="PROSITE" id="PS50943">
    <property type="entry name" value="HTH_CROC1"/>
    <property type="match status" value="1"/>
</dbReference>
<feature type="domain" description="HTH cro/C1-type" evidence="2">
    <location>
        <begin position="15"/>
        <end position="69"/>
    </location>
</feature>
<dbReference type="RefSeq" id="WP_103945192.1">
    <property type="nucleotide sequence ID" value="NZ_QSMZ01000003.1"/>
</dbReference>
<dbReference type="Gene3D" id="1.10.10.2910">
    <property type="match status" value="1"/>
</dbReference>
<proteinExistence type="inferred from homology"/>
<dbReference type="InterPro" id="IPR001387">
    <property type="entry name" value="Cro/C1-type_HTH"/>
</dbReference>
<sequence length="388" mass="44584">MNKRSQIHNFQGRKLKTARIIRGFTLEELGEKLGVSHQSVSKYENDKASPDIETARQLAEILQFTPSFFYGNSEDLLNAQSTHFFRSGAAVAKKYKEQVKEKVCTLAYLIRFIETNIKLPEFKIPNFISVQSTFKQIDFEEIDNIAEKMRRYVGLGDGPISNITALCERLGIIVAFAKMDNEKIDACTVVYNNRPYILLNEERLSSVRLRFNIAHEMGHLLLHSSYVERDVNDRSKHKRIEQEANRFASAFLMPESTIVPELSSSGLDYLLILKEHWKVSVQAIIYRAEELGVYTQDYALYLRQQISRKKWRLVEPLDENIPIEKPSLFKQALNLIINKCNITLEEISFQTGLTIQELSIICDLKVDPLNNECALVEKNVVKFPLSGT</sequence>
<dbReference type="CDD" id="cd00093">
    <property type="entry name" value="HTH_XRE"/>
    <property type="match status" value="1"/>
</dbReference>
<evidence type="ECO:0000313" key="4">
    <source>
        <dbReference type="Proteomes" id="UP000323321"/>
    </source>
</evidence>
<dbReference type="PANTHER" id="PTHR43236">
    <property type="entry name" value="ANTITOXIN HIGA1"/>
    <property type="match status" value="1"/>
</dbReference>
<protein>
    <submittedName>
        <fullName evidence="3">ImmA/IrrE family metallo-endopeptidase</fullName>
    </submittedName>
</protein>
<dbReference type="EMBL" id="QSMZ01000003">
    <property type="protein sequence ID" value="KAA6471599.1"/>
    <property type="molecule type" value="Genomic_DNA"/>
</dbReference>
<reference evidence="3 4" key="1">
    <citation type="submission" date="2018-08" db="EMBL/GenBank/DDBJ databases">
        <title>Bacillus phenotypic plasticity.</title>
        <authorList>
            <person name="Hurtado E."/>
        </authorList>
    </citation>
    <scope>NUCLEOTIDE SEQUENCE [LARGE SCALE GENOMIC DNA]</scope>
    <source>
        <strain evidence="3 4">111b</strain>
    </source>
</reference>
<dbReference type="InterPro" id="IPR052345">
    <property type="entry name" value="Rad_response_metalloprotease"/>
</dbReference>
<dbReference type="GO" id="GO:0003677">
    <property type="term" value="F:DNA binding"/>
    <property type="evidence" value="ECO:0007669"/>
    <property type="project" value="InterPro"/>
</dbReference>
<dbReference type="AlphaFoldDB" id="A0A9W7Q7K0"/>
<name>A0A9W7Q7K0_BACCE</name>
<comment type="caution">
    <text evidence="3">The sequence shown here is derived from an EMBL/GenBank/DDBJ whole genome shotgun (WGS) entry which is preliminary data.</text>
</comment>
<dbReference type="Pfam" id="PF01381">
    <property type="entry name" value="HTH_3"/>
    <property type="match status" value="1"/>
</dbReference>
<dbReference type="Proteomes" id="UP000323321">
    <property type="component" value="Unassembled WGS sequence"/>
</dbReference>
<dbReference type="InterPro" id="IPR010982">
    <property type="entry name" value="Lambda_DNA-bd_dom_sf"/>
</dbReference>
<comment type="similarity">
    <text evidence="1">Belongs to the short-chain fatty acyl-CoA assimilation regulator (ScfR) family.</text>
</comment>
<dbReference type="Pfam" id="PF06114">
    <property type="entry name" value="Peptidase_M78"/>
    <property type="match status" value="1"/>
</dbReference>